<protein>
    <recommendedName>
        <fullName evidence="1">N-acetyltransferase domain-containing protein</fullName>
    </recommendedName>
</protein>
<dbReference type="Proteomes" id="UP000605670">
    <property type="component" value="Unassembled WGS sequence"/>
</dbReference>
<dbReference type="AlphaFoldDB" id="A0A917F4R4"/>
<evidence type="ECO:0000313" key="3">
    <source>
        <dbReference type="Proteomes" id="UP000605670"/>
    </source>
</evidence>
<dbReference type="PROSITE" id="PS51186">
    <property type="entry name" value="GNAT"/>
    <property type="match status" value="1"/>
</dbReference>
<dbReference type="CDD" id="cd04301">
    <property type="entry name" value="NAT_SF"/>
    <property type="match status" value="1"/>
</dbReference>
<dbReference type="Pfam" id="PF00583">
    <property type="entry name" value="Acetyltransf_1"/>
    <property type="match status" value="1"/>
</dbReference>
<gene>
    <name evidence="2" type="ORF">GCM10011366_20310</name>
</gene>
<comment type="caution">
    <text evidence="2">The sequence shown here is derived from an EMBL/GenBank/DDBJ whole genome shotgun (WGS) entry which is preliminary data.</text>
</comment>
<dbReference type="InterPro" id="IPR016181">
    <property type="entry name" value="Acyl_CoA_acyltransferase"/>
</dbReference>
<organism evidence="2 3">
    <name type="scientific">Ornithinimicrobium tianjinense</name>
    <dbReference type="NCBI Taxonomy" id="1195761"/>
    <lineage>
        <taxon>Bacteria</taxon>
        <taxon>Bacillati</taxon>
        <taxon>Actinomycetota</taxon>
        <taxon>Actinomycetes</taxon>
        <taxon>Micrococcales</taxon>
        <taxon>Ornithinimicrobiaceae</taxon>
        <taxon>Ornithinimicrobium</taxon>
    </lineage>
</organism>
<proteinExistence type="predicted"/>
<dbReference type="EMBL" id="BMEM01000003">
    <property type="protein sequence ID" value="GGF52422.1"/>
    <property type="molecule type" value="Genomic_DNA"/>
</dbReference>
<accession>A0A917F4R4</accession>
<dbReference type="Gene3D" id="3.40.630.30">
    <property type="match status" value="1"/>
</dbReference>
<sequence length="292" mass="30475">MTITKHTPGTEELPTVLAALRGWQGDQAPAALHPGDVGWFWRFGERTVAASVRLWRRDDQILAVGLVDGARLLRVNVAPDVFADEELAQAVAVDAADPGRGLLPEGEATVDAPSGSAVSAALRADGWSEGERWTPLRRDLGGPVEDPEVAVTVTVVRPDRPGDVADRVAVQRSAFARSTFTEERWHLMAAGPAYDSARCLLARDPSGAAVAAITVWSAGPGLPGLVEPMGVHPDHRGRGYGRAITLAGAAALRELGSSSALVCAESSNAAAVATYAAAGCVPQPEIVDLCRG</sequence>
<evidence type="ECO:0000259" key="1">
    <source>
        <dbReference type="PROSITE" id="PS51186"/>
    </source>
</evidence>
<evidence type="ECO:0000313" key="2">
    <source>
        <dbReference type="EMBL" id="GGF52422.1"/>
    </source>
</evidence>
<feature type="domain" description="N-acetyltransferase" evidence="1">
    <location>
        <begin position="154"/>
        <end position="292"/>
    </location>
</feature>
<keyword evidence="3" id="KW-1185">Reference proteome</keyword>
<reference evidence="2" key="1">
    <citation type="journal article" date="2014" name="Int. J. Syst. Evol. Microbiol.">
        <title>Complete genome sequence of Corynebacterium casei LMG S-19264T (=DSM 44701T), isolated from a smear-ripened cheese.</title>
        <authorList>
            <consortium name="US DOE Joint Genome Institute (JGI-PGF)"/>
            <person name="Walter F."/>
            <person name="Albersmeier A."/>
            <person name="Kalinowski J."/>
            <person name="Ruckert C."/>
        </authorList>
    </citation>
    <scope>NUCLEOTIDE SEQUENCE</scope>
    <source>
        <strain evidence="2">CGMCC 1.12160</strain>
    </source>
</reference>
<dbReference type="GO" id="GO:0016747">
    <property type="term" value="F:acyltransferase activity, transferring groups other than amino-acyl groups"/>
    <property type="evidence" value="ECO:0007669"/>
    <property type="project" value="InterPro"/>
</dbReference>
<dbReference type="InterPro" id="IPR000182">
    <property type="entry name" value="GNAT_dom"/>
</dbReference>
<name>A0A917F4R4_9MICO</name>
<dbReference type="RefSeq" id="WP_188430428.1">
    <property type="nucleotide sequence ID" value="NZ_BAABKH010000003.1"/>
</dbReference>
<dbReference type="SUPFAM" id="SSF55729">
    <property type="entry name" value="Acyl-CoA N-acyltransferases (Nat)"/>
    <property type="match status" value="1"/>
</dbReference>
<reference evidence="2" key="2">
    <citation type="submission" date="2020-09" db="EMBL/GenBank/DDBJ databases">
        <authorList>
            <person name="Sun Q."/>
            <person name="Zhou Y."/>
        </authorList>
    </citation>
    <scope>NUCLEOTIDE SEQUENCE</scope>
    <source>
        <strain evidence="2">CGMCC 1.12160</strain>
    </source>
</reference>